<dbReference type="EMBL" id="CP096040">
    <property type="protein sequence ID" value="USQ96707.1"/>
    <property type="molecule type" value="Genomic_DNA"/>
</dbReference>
<name>A0ABY4ZV63_9CAUL</name>
<evidence type="ECO:0000313" key="2">
    <source>
        <dbReference type="Proteomes" id="UP001057520"/>
    </source>
</evidence>
<proteinExistence type="predicted"/>
<protein>
    <submittedName>
        <fullName evidence="1">XRE family transcriptional regulator</fullName>
    </submittedName>
</protein>
<gene>
    <name evidence="1" type="ORF">MZV50_03750</name>
</gene>
<evidence type="ECO:0000313" key="1">
    <source>
        <dbReference type="EMBL" id="USQ96707.1"/>
    </source>
</evidence>
<sequence length="122" mass="13793">MGMKARSYYGFEAGEGPLSIARIWRFAATTDSDPVGIMDGLMLGSPEYALRAMDNKVSSILLGSYRRFNARVGDRLTTIGQPILIEAFQRQFDALEDHLERRDNSAERWLAENLPRVLPQED</sequence>
<accession>A0ABY4ZV63</accession>
<organism evidence="1 2">
    <name type="scientific">Caulobacter segnis</name>
    <dbReference type="NCBI Taxonomy" id="88688"/>
    <lineage>
        <taxon>Bacteria</taxon>
        <taxon>Pseudomonadati</taxon>
        <taxon>Pseudomonadota</taxon>
        <taxon>Alphaproteobacteria</taxon>
        <taxon>Caulobacterales</taxon>
        <taxon>Caulobacteraceae</taxon>
        <taxon>Caulobacter</taxon>
    </lineage>
</organism>
<reference evidence="1 2" key="1">
    <citation type="submission" date="2022-04" db="EMBL/GenBank/DDBJ databases">
        <title>Genome sequence of soybean root-associated Caulobacter segnis RL271.</title>
        <authorList>
            <person name="Longley R."/>
            <person name="Bonito G."/>
            <person name="Trigodet F."/>
            <person name="Crosson S."/>
            <person name="Fiebig A."/>
        </authorList>
    </citation>
    <scope>NUCLEOTIDE SEQUENCE [LARGE SCALE GENOMIC DNA]</scope>
    <source>
        <strain evidence="1 2">RL271</strain>
    </source>
</reference>
<keyword evidence="2" id="KW-1185">Reference proteome</keyword>
<dbReference type="Proteomes" id="UP001057520">
    <property type="component" value="Chromosome"/>
</dbReference>